<reference evidence="2 3" key="1">
    <citation type="journal article" date="2021" name="Sci. Rep.">
        <title>Genome sequencing of the multicellular alga Astrephomene provides insights into convergent evolution of germ-soma differentiation.</title>
        <authorList>
            <person name="Yamashita S."/>
            <person name="Yamamoto K."/>
            <person name="Matsuzaki R."/>
            <person name="Suzuki S."/>
            <person name="Yamaguchi H."/>
            <person name="Hirooka S."/>
            <person name="Minakuchi Y."/>
            <person name="Miyagishima S."/>
            <person name="Kawachi M."/>
            <person name="Toyoda A."/>
            <person name="Nozaki H."/>
        </authorList>
    </citation>
    <scope>NUCLEOTIDE SEQUENCE [LARGE SCALE GENOMIC DNA]</scope>
    <source>
        <strain evidence="2 3">NIES-4017</strain>
    </source>
</reference>
<feature type="region of interest" description="Disordered" evidence="1">
    <location>
        <begin position="92"/>
        <end position="170"/>
    </location>
</feature>
<accession>A0AAD3DJY3</accession>
<feature type="compositionally biased region" description="Basic and acidic residues" evidence="1">
    <location>
        <begin position="293"/>
        <end position="304"/>
    </location>
</feature>
<dbReference type="AlphaFoldDB" id="A0AAD3DJY3"/>
<organism evidence="2 3">
    <name type="scientific">Astrephomene gubernaculifera</name>
    <dbReference type="NCBI Taxonomy" id="47775"/>
    <lineage>
        <taxon>Eukaryota</taxon>
        <taxon>Viridiplantae</taxon>
        <taxon>Chlorophyta</taxon>
        <taxon>core chlorophytes</taxon>
        <taxon>Chlorophyceae</taxon>
        <taxon>CS clade</taxon>
        <taxon>Chlamydomonadales</taxon>
        <taxon>Astrephomenaceae</taxon>
        <taxon>Astrephomene</taxon>
    </lineage>
</organism>
<feature type="region of interest" description="Disordered" evidence="1">
    <location>
        <begin position="211"/>
        <end position="231"/>
    </location>
</feature>
<dbReference type="Proteomes" id="UP001054857">
    <property type="component" value="Unassembled WGS sequence"/>
</dbReference>
<feature type="compositionally biased region" description="Low complexity" evidence="1">
    <location>
        <begin position="146"/>
        <end position="165"/>
    </location>
</feature>
<name>A0AAD3DJY3_9CHLO</name>
<feature type="region of interest" description="Disordered" evidence="1">
    <location>
        <begin position="274"/>
        <end position="309"/>
    </location>
</feature>
<evidence type="ECO:0000313" key="2">
    <source>
        <dbReference type="EMBL" id="GFR42564.1"/>
    </source>
</evidence>
<feature type="region of interest" description="Disordered" evidence="1">
    <location>
        <begin position="688"/>
        <end position="716"/>
    </location>
</feature>
<gene>
    <name evidence="2" type="ORF">Agub_g3462</name>
</gene>
<keyword evidence="3" id="KW-1185">Reference proteome</keyword>
<feature type="compositionally biased region" description="Polar residues" evidence="1">
    <location>
        <begin position="123"/>
        <end position="135"/>
    </location>
</feature>
<evidence type="ECO:0000313" key="3">
    <source>
        <dbReference type="Proteomes" id="UP001054857"/>
    </source>
</evidence>
<feature type="compositionally biased region" description="Low complexity" evidence="1">
    <location>
        <begin position="428"/>
        <end position="438"/>
    </location>
</feature>
<feature type="compositionally biased region" description="Low complexity" evidence="1">
    <location>
        <begin position="280"/>
        <end position="292"/>
    </location>
</feature>
<feature type="region of interest" description="Disordered" evidence="1">
    <location>
        <begin position="422"/>
        <end position="482"/>
    </location>
</feature>
<evidence type="ECO:0000256" key="1">
    <source>
        <dbReference type="SAM" id="MobiDB-lite"/>
    </source>
</evidence>
<sequence>IIHRVRHFTVYVLCNSINASSSSAAWMGFETKESPGPIRRFPTGFWACFNEWWHSEFARQGRRPNSKAINKWHAENALKIWGESAVSCAETQRHANRMKRRRGGQPSQRNADDECALEDIDQETTPLEIQNSTGGSLAVAPCDSRNPPTTQPQAAAAASSLDPDNPILPSAQSLSQLPPLRLTGSGVCLPSDFPTAFGLMAPDTDLPSPAACSVPSGLQLQPQHQQERTQHPHLRGELGVRTLAAVGSASGALPNQASWVHPAASPEQLQLQLQREREAAAAPGQRQLQLQQRQKERQQQEEKGGQQQQVVLQRIKQEEQLRDASEARAVGPDAAVSWIAWASFDSQQSRRQSGRGAGNNEAAGGAPFTTAAATTATAGAADVAPPATGMQVKLESLAGCSGGGANGVGYGGGFNDWACRESGGGGEAAAAKDSMPASAQPPPSDRGSRHHPEVGSAAASPCTGEHGHGMLRSPLPSGDAASGWQRTEVAAAAAAAAATAVRATKLQRRASACHSGLASVGTSAATAAATTVAVAAVADAGGSTASPPNPFLLPPHNISPAARDAAALLKAASQGEGQRRLNLEDPRVAPVWLRRVSQELDSVLAATGLLIAATASGSGPYCAATSMLQRPMGQQLALTSLQQQIWLQRTHKKPRFLDAAEKLALPEPRSKRDLGAFLRQRVDGQATAVAGSDGGGGGSMTASSGPPVGLPAARASGNGHGSTWLAAGSSAASGVTTCYAGQYLGPAAPQAAGVQDTFQDVAAMHWEVDGRYGLGLKSLGDGDLGPRAGSAPRCNLTSSAGLCMVAGSRSYNITSSNSHAAGLASNGSYCEGPRMAFETGIGGNANGYAGMRGVGTGGGGLLGLTSMIDDMPFESLLL</sequence>
<comment type="caution">
    <text evidence="2">The sequence shown here is derived from an EMBL/GenBank/DDBJ whole genome shotgun (WGS) entry which is preliminary data.</text>
</comment>
<proteinExistence type="predicted"/>
<protein>
    <submittedName>
        <fullName evidence="2">Uncharacterized protein</fullName>
    </submittedName>
</protein>
<dbReference type="EMBL" id="BMAR01000003">
    <property type="protein sequence ID" value="GFR42564.1"/>
    <property type="molecule type" value="Genomic_DNA"/>
</dbReference>
<feature type="compositionally biased region" description="Acidic residues" evidence="1">
    <location>
        <begin position="113"/>
        <end position="122"/>
    </location>
</feature>
<feature type="non-terminal residue" evidence="2">
    <location>
        <position position="1"/>
    </location>
</feature>
<feature type="compositionally biased region" description="Basic residues" evidence="1">
    <location>
        <begin position="94"/>
        <end position="103"/>
    </location>
</feature>